<keyword evidence="3" id="KW-0238">DNA-binding</keyword>
<evidence type="ECO:0000313" key="7">
    <source>
        <dbReference type="Proteomes" id="UP000316612"/>
    </source>
</evidence>
<keyword evidence="4" id="KW-0804">Transcription</keyword>
<proteinExistence type="inferred from homology"/>
<dbReference type="Pfam" id="PF03466">
    <property type="entry name" value="LysR_substrate"/>
    <property type="match status" value="1"/>
</dbReference>
<evidence type="ECO:0000256" key="4">
    <source>
        <dbReference type="ARBA" id="ARBA00023163"/>
    </source>
</evidence>
<dbReference type="PANTHER" id="PTHR30346">
    <property type="entry name" value="TRANSCRIPTIONAL DUAL REGULATOR HCAR-RELATED"/>
    <property type="match status" value="1"/>
</dbReference>
<dbReference type="SUPFAM" id="SSF53850">
    <property type="entry name" value="Periplasmic binding protein-like II"/>
    <property type="match status" value="1"/>
</dbReference>
<comment type="caution">
    <text evidence="6">The sequence shown here is derived from an EMBL/GenBank/DDBJ whole genome shotgun (WGS) entry which is preliminary data.</text>
</comment>
<evidence type="ECO:0000256" key="3">
    <source>
        <dbReference type="ARBA" id="ARBA00023125"/>
    </source>
</evidence>
<dbReference type="GO" id="GO:0003700">
    <property type="term" value="F:DNA-binding transcription factor activity"/>
    <property type="evidence" value="ECO:0007669"/>
    <property type="project" value="TreeGrafter"/>
</dbReference>
<dbReference type="InterPro" id="IPR005119">
    <property type="entry name" value="LysR_subst-bd"/>
</dbReference>
<name>A0A4Y4DMK9_GLUUR</name>
<dbReference type="AlphaFoldDB" id="A0A4Y4DMK9"/>
<evidence type="ECO:0000259" key="5">
    <source>
        <dbReference type="Pfam" id="PF03466"/>
    </source>
</evidence>
<evidence type="ECO:0000256" key="1">
    <source>
        <dbReference type="ARBA" id="ARBA00009437"/>
    </source>
</evidence>
<keyword evidence="2" id="KW-0805">Transcription regulation</keyword>
<evidence type="ECO:0000313" key="6">
    <source>
        <dbReference type="EMBL" id="GED06176.1"/>
    </source>
</evidence>
<evidence type="ECO:0000256" key="2">
    <source>
        <dbReference type="ARBA" id="ARBA00023015"/>
    </source>
</evidence>
<dbReference type="Proteomes" id="UP000316612">
    <property type="component" value="Unassembled WGS sequence"/>
</dbReference>
<gene>
    <name evidence="6" type="ORF">AUR04nite_17080</name>
</gene>
<dbReference type="EMBL" id="BJNY01000008">
    <property type="protein sequence ID" value="GED06176.1"/>
    <property type="molecule type" value="Genomic_DNA"/>
</dbReference>
<protein>
    <submittedName>
        <fullName evidence="6">LysR family transcriptional regulator</fullName>
    </submittedName>
</protein>
<dbReference type="PANTHER" id="PTHR30346:SF29">
    <property type="entry name" value="LYSR SUBSTRATE-BINDING"/>
    <property type="match status" value="1"/>
</dbReference>
<dbReference type="GO" id="GO:0032993">
    <property type="term" value="C:protein-DNA complex"/>
    <property type="evidence" value="ECO:0007669"/>
    <property type="project" value="TreeGrafter"/>
</dbReference>
<dbReference type="Gene3D" id="3.40.190.10">
    <property type="entry name" value="Periplasmic binding protein-like II"/>
    <property type="match status" value="2"/>
</dbReference>
<dbReference type="GO" id="GO:0003677">
    <property type="term" value="F:DNA binding"/>
    <property type="evidence" value="ECO:0007669"/>
    <property type="project" value="UniProtKB-KW"/>
</dbReference>
<dbReference type="CDD" id="cd08423">
    <property type="entry name" value="PBP2_LTTR_like_6"/>
    <property type="match status" value="1"/>
</dbReference>
<sequence length="256" mass="27646">MRLTAAGRQLVRGADTLVADWELLRASAFNADDQVPGHLGMGGFSTAAAHLLAPLAQHLRVERPAVEVELVEAHPEHCLNLLVAERIDLAVIVSTQAGLRSDDDSKFEQVTLLNDPLDVIVPKDHPLAGRSHLHLEELAGEQWITDAEGSVYRALFTAAFAAIGQMPRIAHQAKEWETMSAFVGAGLGVGLLPRLAVLNGLEGVSRVRLAGANHPTRRIVAAVRRGSMEAPLIRESLEFLQEEAARILRVRLAEGG</sequence>
<accession>A0A4Y4DMK9</accession>
<keyword evidence="7" id="KW-1185">Reference proteome</keyword>
<feature type="domain" description="LysR substrate-binding" evidence="5">
    <location>
        <begin position="34"/>
        <end position="244"/>
    </location>
</feature>
<reference evidence="6 7" key="1">
    <citation type="submission" date="2019-06" db="EMBL/GenBank/DDBJ databases">
        <title>Whole genome shotgun sequence of Glutamicibacter uratoxydans NBRC 15515.</title>
        <authorList>
            <person name="Hosoyama A."/>
            <person name="Uohara A."/>
            <person name="Ohji S."/>
            <person name="Ichikawa N."/>
        </authorList>
    </citation>
    <scope>NUCLEOTIDE SEQUENCE [LARGE SCALE GENOMIC DNA]</scope>
    <source>
        <strain evidence="6 7">NBRC 15515</strain>
    </source>
</reference>
<comment type="similarity">
    <text evidence="1">Belongs to the LysR transcriptional regulatory family.</text>
</comment>
<organism evidence="6 7">
    <name type="scientific">Glutamicibacter uratoxydans</name>
    <name type="common">Arthrobacter uratoxydans</name>
    <dbReference type="NCBI Taxonomy" id="43667"/>
    <lineage>
        <taxon>Bacteria</taxon>
        <taxon>Bacillati</taxon>
        <taxon>Actinomycetota</taxon>
        <taxon>Actinomycetes</taxon>
        <taxon>Micrococcales</taxon>
        <taxon>Micrococcaceae</taxon>
        <taxon>Glutamicibacter</taxon>
    </lineage>
</organism>